<keyword evidence="2" id="KW-1185">Reference proteome</keyword>
<accession>A0ABY5NYB1</accession>
<gene>
    <name evidence="1" type="ORF">G314FT_07980</name>
</gene>
<dbReference type="EMBL" id="CP102451">
    <property type="protein sequence ID" value="UUV98644.1"/>
    <property type="molecule type" value="Genomic_DNA"/>
</dbReference>
<evidence type="ECO:0000313" key="2">
    <source>
        <dbReference type="Proteomes" id="UP001058273"/>
    </source>
</evidence>
<dbReference type="Gene3D" id="2.60.120.370">
    <property type="entry name" value="YhcH/YjgK/YiaL"/>
    <property type="match status" value="1"/>
</dbReference>
<evidence type="ECO:0008006" key="3">
    <source>
        <dbReference type="Google" id="ProtNLM"/>
    </source>
</evidence>
<protein>
    <recommendedName>
        <fullName evidence="3">YhcH/YjgK/YiaL family protein</fullName>
    </recommendedName>
</protein>
<dbReference type="PANTHER" id="PTHR34986">
    <property type="entry name" value="EVOLVED BETA-GALACTOSIDASE SUBUNIT BETA"/>
    <property type="match status" value="1"/>
</dbReference>
<dbReference type="InterPro" id="IPR004375">
    <property type="entry name" value="NanQ/TabA/YiaL"/>
</dbReference>
<dbReference type="SUPFAM" id="SSF51197">
    <property type="entry name" value="Clavaminate synthase-like"/>
    <property type="match status" value="1"/>
</dbReference>
<dbReference type="PANTHER" id="PTHR34986:SF1">
    <property type="entry name" value="PROTEIN YIAL"/>
    <property type="match status" value="1"/>
</dbReference>
<dbReference type="InterPro" id="IPR037012">
    <property type="entry name" value="NanQ/TabA/YiaL_sf"/>
</dbReference>
<organism evidence="1 2">
    <name type="scientific">Vagococcus luciliae</name>
    <dbReference type="NCBI Taxonomy" id="2920380"/>
    <lineage>
        <taxon>Bacteria</taxon>
        <taxon>Bacillati</taxon>
        <taxon>Bacillota</taxon>
        <taxon>Bacilli</taxon>
        <taxon>Lactobacillales</taxon>
        <taxon>Enterococcaceae</taxon>
        <taxon>Vagococcus</taxon>
    </lineage>
</organism>
<dbReference type="Proteomes" id="UP001058273">
    <property type="component" value="Chromosome"/>
</dbReference>
<dbReference type="Pfam" id="PF04074">
    <property type="entry name" value="DUF386"/>
    <property type="match status" value="1"/>
</dbReference>
<reference evidence="1" key="2">
    <citation type="submission" date="2022-08" db="EMBL/GenBank/DDBJ databases">
        <authorList>
            <person name="Poehlein A."/>
            <person name="Guzman J."/>
            <person name="Daniel R."/>
            <person name="Vilcinskas A."/>
        </authorList>
    </citation>
    <scope>NUCLEOTIDE SEQUENCE</scope>
    <source>
        <strain evidence="1">G314FT</strain>
    </source>
</reference>
<sequence>MRMLKGNRIEQINDELLEAIPVITSFIKKITEFKEQSVIITENITANFLSYQTGNEHDRVWEAHKLHYDLHYMFEGKESIVFSSKLSEMGDYYLEEDYYLLQGLSEYSEKLLTGQWLFIDTEEAHRTGIGNGEQVKKIVFKIRKA</sequence>
<proteinExistence type="predicted"/>
<name>A0ABY5NYB1_9ENTE</name>
<evidence type="ECO:0000313" key="1">
    <source>
        <dbReference type="EMBL" id="UUV98644.1"/>
    </source>
</evidence>
<reference evidence="1" key="1">
    <citation type="submission" date="2022-08" db="EMBL/GenBank/DDBJ databases">
        <title>Genome sequence of Vagococcus luciliae DSM 112651.</title>
        <authorList>
            <person name="Juan G."/>
            <person name="Anja P."/>
            <person name="Rolf D."/>
            <person name="Kampfer P."/>
            <person name="Vilcinskas A."/>
        </authorList>
    </citation>
    <scope>NUCLEOTIDE SEQUENCE</scope>
    <source>
        <strain evidence="1">G314FT</strain>
    </source>
</reference>